<proteinExistence type="predicted"/>
<gene>
    <name evidence="1" type="ORF">MM415B01183_0003</name>
</gene>
<protein>
    <submittedName>
        <fullName evidence="1">Uncharacterized protein</fullName>
    </submittedName>
</protein>
<evidence type="ECO:0000313" key="1">
    <source>
        <dbReference type="EMBL" id="QJA60109.1"/>
    </source>
</evidence>
<organism evidence="1">
    <name type="scientific">viral metagenome</name>
    <dbReference type="NCBI Taxonomy" id="1070528"/>
    <lineage>
        <taxon>unclassified sequences</taxon>
        <taxon>metagenomes</taxon>
        <taxon>organismal metagenomes</taxon>
    </lineage>
</organism>
<dbReference type="AlphaFoldDB" id="A0A6M3IR23"/>
<accession>A0A6M3IR23</accession>
<dbReference type="EMBL" id="MT141396">
    <property type="protein sequence ID" value="QJA60109.1"/>
    <property type="molecule type" value="Genomic_DNA"/>
</dbReference>
<reference evidence="1" key="1">
    <citation type="submission" date="2020-03" db="EMBL/GenBank/DDBJ databases">
        <title>The deep terrestrial virosphere.</title>
        <authorList>
            <person name="Holmfeldt K."/>
            <person name="Nilsson E."/>
            <person name="Simone D."/>
            <person name="Lopez-Fernandez M."/>
            <person name="Wu X."/>
            <person name="de Brujin I."/>
            <person name="Lundin D."/>
            <person name="Andersson A."/>
            <person name="Bertilsson S."/>
            <person name="Dopson M."/>
        </authorList>
    </citation>
    <scope>NUCLEOTIDE SEQUENCE</scope>
    <source>
        <strain evidence="1">MM415B01183</strain>
    </source>
</reference>
<name>A0A6M3IR23_9ZZZZ</name>
<sequence>MNELSQIRIIDKWYGMRTRELASQIPDFYLANALNVSFSDVGGVVPYKQYSQFANQLTGVGRIISSFTLYTSLGVEIPVRVRDDDTYTHLEWYNSVAGAWETLLPNLTTAKPMAYADYNTATQDGVFMCNGVMNYSFWKKAIGSVASNTATVITLNETASTQGFASGGGTVIVDGTEYTYTGTSGKTLTGLSGLPTFDANEGVAEAVDDATYSSITKFDILAVGDGRVWGARTDNVRLYYSQVGVGSNFTSSTNPDDPGFRDFIEGEGSITAIRFIKENAIVFKKDLVRLYKLEYPTSATRVSVSKTLKRGDSSGAICQQGTIEIGEAIYFTTARGGLKSISLNSQLDGFDFEDVTDNIRPTLSDSVFTSARMIYYEKEKILLVAFKKDSDSSQNDRVIAVEFVKDINDQWHKSLGLMDWTVGDWFIYGGNLYFGASYEPNCFKAFDGYQKGAADTPYTALFTTKRYKFSNSPVQQKDIPYLVVTGWTLSGVLNFQLQYNYLGSMASLEATFDPVEDTDYIIQPGVNMLGAFEMGSEPVGGTLTEIDELNYFQIFFTLPSNHHPQDVQLTIFSDTSGARWKLESLNWEVTDAKLAIPPKLKKTFKKST</sequence>